<dbReference type="EMBL" id="JBHSZH010000005">
    <property type="protein sequence ID" value="MFC7082343.1"/>
    <property type="molecule type" value="Genomic_DNA"/>
</dbReference>
<dbReference type="Proteomes" id="UP001596407">
    <property type="component" value="Unassembled WGS sequence"/>
</dbReference>
<reference evidence="3 4" key="1">
    <citation type="journal article" date="2019" name="Int. J. Syst. Evol. Microbiol.">
        <title>The Global Catalogue of Microorganisms (GCM) 10K type strain sequencing project: providing services to taxonomists for standard genome sequencing and annotation.</title>
        <authorList>
            <consortium name="The Broad Institute Genomics Platform"/>
            <consortium name="The Broad Institute Genome Sequencing Center for Infectious Disease"/>
            <person name="Wu L."/>
            <person name="Ma J."/>
        </authorList>
    </citation>
    <scope>NUCLEOTIDE SEQUENCE [LARGE SCALE GENOMIC DNA]</scope>
    <source>
        <strain evidence="3 4">DT72</strain>
    </source>
</reference>
<dbReference type="InterPro" id="IPR003362">
    <property type="entry name" value="Bact_transf"/>
</dbReference>
<keyword evidence="1" id="KW-1133">Transmembrane helix</keyword>
<sequence length="471" mass="51696">MVSGHRYRVVSVVGTALLAVGAVVAANHPTAQSLTTAVPVFRRLPAVVLTGDALVLAVVTTALIVVGSLVPLYKPRPRRILDTLLLTQKRVVVAGLAMATVGYFDYTYPLPRSTLALTVAGLLVVLPTWFVAIRHRPSREERVVVVGDDPDEIRDVLDATDVPVVGYVSPPSPYYSGDDPGVATPAVADGSGNEALPDLDCLGGLSRLDEVLVEYDVDTAVLAFARPDRAEFFGALDACYEHGVNAKVHRDHADSVLTASVGGGSEIVDIELAPWDWQDYAFKRAFDVAFAVVGLVAFAPFIAVVAAAVKLDSPGPVFYSQERTAERGETFAVYKFRSMVPEGESAVPTDDEENDRITRVGRILRRTHLDEIPQLWSILTGEMSVVGPRAVWTDEEPLLEQTADAWRKRWFVKPGLTGLAQIREANSTDPEAKLRSDLEYIRRQSFWFDVKIVVRQIWKVLVDVREVLRER</sequence>
<dbReference type="AlphaFoldDB" id="A0ABD5WT34"/>
<feature type="transmembrane region" description="Helical" evidence="1">
    <location>
        <begin position="49"/>
        <end position="70"/>
    </location>
</feature>
<dbReference type="PANTHER" id="PTHR30576:SF0">
    <property type="entry name" value="UNDECAPRENYL-PHOSPHATE N-ACETYLGALACTOSAMINYL 1-PHOSPHATE TRANSFERASE-RELATED"/>
    <property type="match status" value="1"/>
</dbReference>
<dbReference type="RefSeq" id="WP_276279661.1">
    <property type="nucleotide sequence ID" value="NZ_CP119809.1"/>
</dbReference>
<feature type="transmembrane region" description="Helical" evidence="1">
    <location>
        <begin position="91"/>
        <end position="108"/>
    </location>
</feature>
<protein>
    <submittedName>
        <fullName evidence="3">Sugar transferase</fullName>
    </submittedName>
</protein>
<feature type="transmembrane region" description="Helical" evidence="1">
    <location>
        <begin position="114"/>
        <end position="133"/>
    </location>
</feature>
<comment type="caution">
    <text evidence="3">The sequence shown here is derived from an EMBL/GenBank/DDBJ whole genome shotgun (WGS) entry which is preliminary data.</text>
</comment>
<feature type="transmembrane region" description="Helical" evidence="1">
    <location>
        <begin position="288"/>
        <end position="309"/>
    </location>
</feature>
<feature type="domain" description="Bacterial sugar transferase" evidence="2">
    <location>
        <begin position="283"/>
        <end position="461"/>
    </location>
</feature>
<keyword evidence="4" id="KW-1185">Reference proteome</keyword>
<evidence type="ECO:0000256" key="1">
    <source>
        <dbReference type="SAM" id="Phobius"/>
    </source>
</evidence>
<keyword evidence="3" id="KW-0808">Transferase</keyword>
<name>A0ABD5WT34_9EURY</name>
<gene>
    <name evidence="3" type="ORF">ACFQJ6_21915</name>
</gene>
<keyword evidence="1" id="KW-0812">Transmembrane</keyword>
<evidence type="ECO:0000313" key="4">
    <source>
        <dbReference type="Proteomes" id="UP001596407"/>
    </source>
</evidence>
<proteinExistence type="predicted"/>
<dbReference type="PANTHER" id="PTHR30576">
    <property type="entry name" value="COLANIC BIOSYNTHESIS UDP-GLUCOSE LIPID CARRIER TRANSFERASE"/>
    <property type="match status" value="1"/>
</dbReference>
<dbReference type="GeneID" id="79304239"/>
<dbReference type="GO" id="GO:0016740">
    <property type="term" value="F:transferase activity"/>
    <property type="evidence" value="ECO:0007669"/>
    <property type="project" value="UniProtKB-KW"/>
</dbReference>
<accession>A0ABD5WT34</accession>
<dbReference type="Pfam" id="PF02397">
    <property type="entry name" value="Bac_transf"/>
    <property type="match status" value="1"/>
</dbReference>
<evidence type="ECO:0000313" key="3">
    <source>
        <dbReference type="EMBL" id="MFC7082343.1"/>
    </source>
</evidence>
<keyword evidence="1" id="KW-0472">Membrane</keyword>
<evidence type="ECO:0000259" key="2">
    <source>
        <dbReference type="Pfam" id="PF02397"/>
    </source>
</evidence>
<organism evidence="3 4">
    <name type="scientific">Halorussus caseinilyticus</name>
    <dbReference type="NCBI Taxonomy" id="3034025"/>
    <lineage>
        <taxon>Archaea</taxon>
        <taxon>Methanobacteriati</taxon>
        <taxon>Methanobacteriota</taxon>
        <taxon>Stenosarchaea group</taxon>
        <taxon>Halobacteria</taxon>
        <taxon>Halobacteriales</taxon>
        <taxon>Haladaptataceae</taxon>
        <taxon>Halorussus</taxon>
    </lineage>
</organism>